<evidence type="ECO:0000256" key="3">
    <source>
        <dbReference type="PROSITE-ProRule" id="PRU00023"/>
    </source>
</evidence>
<gene>
    <name evidence="4" type="primary">GLEAN_02164</name>
    <name evidence="4" type="ORF">TcasGA2_TC002164</name>
</gene>
<evidence type="ECO:0000313" key="5">
    <source>
        <dbReference type="Proteomes" id="UP000007266"/>
    </source>
</evidence>
<dbReference type="Proteomes" id="UP000007266">
    <property type="component" value="Unassembled WGS sequence"/>
</dbReference>
<reference evidence="4 5" key="2">
    <citation type="journal article" date="2010" name="Nucleic Acids Res.">
        <title>BeetleBase in 2010: revisions to provide comprehensive genomic information for Tribolium castaneum.</title>
        <authorList>
            <person name="Kim H.S."/>
            <person name="Murphy T."/>
            <person name="Xia J."/>
            <person name="Caragea D."/>
            <person name="Park Y."/>
            <person name="Beeman R.W."/>
            <person name="Lorenzen M.D."/>
            <person name="Butcher S."/>
            <person name="Manak J.R."/>
            <person name="Brown S.J."/>
        </authorList>
    </citation>
    <scope>NUCLEOTIDE SEQUENCE [LARGE SCALE GENOMIC DNA]</scope>
    <source>
        <strain evidence="4 5">Georgia GA2</strain>
    </source>
</reference>
<dbReference type="PROSITE" id="PS50088">
    <property type="entry name" value="ANK_REPEAT"/>
    <property type="match status" value="2"/>
</dbReference>
<dbReference type="SUPFAM" id="SSF48403">
    <property type="entry name" value="Ankyrin repeat"/>
    <property type="match status" value="1"/>
</dbReference>
<keyword evidence="2 3" id="KW-0040">ANK repeat</keyword>
<reference evidence="4 5" key="1">
    <citation type="journal article" date="2008" name="Nature">
        <title>The genome of the model beetle and pest Tribolium castaneum.</title>
        <authorList>
            <consortium name="Tribolium Genome Sequencing Consortium"/>
            <person name="Richards S."/>
            <person name="Gibbs R.A."/>
            <person name="Weinstock G.M."/>
            <person name="Brown S.J."/>
            <person name="Denell R."/>
            <person name="Beeman R.W."/>
            <person name="Gibbs R."/>
            <person name="Beeman R.W."/>
            <person name="Brown S.J."/>
            <person name="Bucher G."/>
            <person name="Friedrich M."/>
            <person name="Grimmelikhuijzen C.J."/>
            <person name="Klingler M."/>
            <person name="Lorenzen M."/>
            <person name="Richards S."/>
            <person name="Roth S."/>
            <person name="Schroder R."/>
            <person name="Tautz D."/>
            <person name="Zdobnov E.M."/>
            <person name="Muzny D."/>
            <person name="Gibbs R.A."/>
            <person name="Weinstock G.M."/>
            <person name="Attaway T."/>
            <person name="Bell S."/>
            <person name="Buhay C.J."/>
            <person name="Chandrabose M.N."/>
            <person name="Chavez D."/>
            <person name="Clerk-Blankenburg K.P."/>
            <person name="Cree A."/>
            <person name="Dao M."/>
            <person name="Davis C."/>
            <person name="Chacko J."/>
            <person name="Dinh H."/>
            <person name="Dugan-Rocha S."/>
            <person name="Fowler G."/>
            <person name="Garner T.T."/>
            <person name="Garnes J."/>
            <person name="Gnirke A."/>
            <person name="Hawes A."/>
            <person name="Hernandez J."/>
            <person name="Hines S."/>
            <person name="Holder M."/>
            <person name="Hume J."/>
            <person name="Jhangiani S.N."/>
            <person name="Joshi V."/>
            <person name="Khan Z.M."/>
            <person name="Jackson L."/>
            <person name="Kovar C."/>
            <person name="Kowis A."/>
            <person name="Lee S."/>
            <person name="Lewis L.R."/>
            <person name="Margolis J."/>
            <person name="Morgan M."/>
            <person name="Nazareth L.V."/>
            <person name="Nguyen N."/>
            <person name="Okwuonu G."/>
            <person name="Parker D."/>
            <person name="Richards S."/>
            <person name="Ruiz S.J."/>
            <person name="Santibanez J."/>
            <person name="Savard J."/>
            <person name="Scherer S.E."/>
            <person name="Schneider B."/>
            <person name="Sodergren E."/>
            <person name="Tautz D."/>
            <person name="Vattahil S."/>
            <person name="Villasana D."/>
            <person name="White C.S."/>
            <person name="Wright R."/>
            <person name="Park Y."/>
            <person name="Beeman R.W."/>
            <person name="Lord J."/>
            <person name="Oppert B."/>
            <person name="Lorenzen M."/>
            <person name="Brown S."/>
            <person name="Wang L."/>
            <person name="Savard J."/>
            <person name="Tautz D."/>
            <person name="Richards S."/>
            <person name="Weinstock G."/>
            <person name="Gibbs R.A."/>
            <person name="Liu Y."/>
            <person name="Worley K."/>
            <person name="Weinstock G."/>
            <person name="Elsik C.G."/>
            <person name="Reese J.T."/>
            <person name="Elhaik E."/>
            <person name="Landan G."/>
            <person name="Graur D."/>
            <person name="Arensburger P."/>
            <person name="Atkinson P."/>
            <person name="Beeman R.W."/>
            <person name="Beidler J."/>
            <person name="Brown S.J."/>
            <person name="Demuth J.P."/>
            <person name="Drury D.W."/>
            <person name="Du Y.Z."/>
            <person name="Fujiwara H."/>
            <person name="Lorenzen M."/>
            <person name="Maselli V."/>
            <person name="Osanai M."/>
            <person name="Park Y."/>
            <person name="Robertson H.M."/>
            <person name="Tu Z."/>
            <person name="Wang J.J."/>
            <person name="Wang S."/>
            <person name="Richards S."/>
            <person name="Song H."/>
            <person name="Zhang L."/>
            <person name="Sodergren E."/>
            <person name="Werner D."/>
            <person name="Stanke M."/>
            <person name="Morgenstern B."/>
            <person name="Solovyev V."/>
            <person name="Kosarev P."/>
            <person name="Brown G."/>
            <person name="Chen H.C."/>
            <person name="Ermolaeva O."/>
            <person name="Hlavina W."/>
            <person name="Kapustin Y."/>
            <person name="Kiryutin B."/>
            <person name="Kitts P."/>
            <person name="Maglott D."/>
            <person name="Pruitt K."/>
            <person name="Sapojnikov V."/>
            <person name="Souvorov A."/>
            <person name="Mackey A.J."/>
            <person name="Waterhouse R.M."/>
            <person name="Wyder S."/>
            <person name="Zdobnov E.M."/>
            <person name="Zdobnov E.M."/>
            <person name="Wyder S."/>
            <person name="Kriventseva E.V."/>
            <person name="Kadowaki T."/>
            <person name="Bork P."/>
            <person name="Aranda M."/>
            <person name="Bao R."/>
            <person name="Beermann A."/>
            <person name="Berns N."/>
            <person name="Bolognesi R."/>
            <person name="Bonneton F."/>
            <person name="Bopp D."/>
            <person name="Brown S.J."/>
            <person name="Bucher G."/>
            <person name="Butts T."/>
            <person name="Chaumot A."/>
            <person name="Denell R.E."/>
            <person name="Ferrier D.E."/>
            <person name="Friedrich M."/>
            <person name="Gordon C.M."/>
            <person name="Jindra M."/>
            <person name="Klingler M."/>
            <person name="Lan Q."/>
            <person name="Lattorff H.M."/>
            <person name="Laudet V."/>
            <person name="von Levetsow C."/>
            <person name="Liu Z."/>
            <person name="Lutz R."/>
            <person name="Lynch J.A."/>
            <person name="da Fonseca R.N."/>
            <person name="Posnien N."/>
            <person name="Reuter R."/>
            <person name="Roth S."/>
            <person name="Savard J."/>
            <person name="Schinko J.B."/>
            <person name="Schmitt C."/>
            <person name="Schoppmeier M."/>
            <person name="Schroder R."/>
            <person name="Shippy T.D."/>
            <person name="Simonnet F."/>
            <person name="Marques-Souza H."/>
            <person name="Tautz D."/>
            <person name="Tomoyasu Y."/>
            <person name="Trauner J."/>
            <person name="Van der Zee M."/>
            <person name="Vervoort M."/>
            <person name="Wittkopp N."/>
            <person name="Wimmer E.A."/>
            <person name="Yang X."/>
            <person name="Jones A.K."/>
            <person name="Sattelle D.B."/>
            <person name="Ebert P.R."/>
            <person name="Nelson D."/>
            <person name="Scott J.G."/>
            <person name="Beeman R.W."/>
            <person name="Muthukrishnan S."/>
            <person name="Kramer K.J."/>
            <person name="Arakane Y."/>
            <person name="Beeman R.W."/>
            <person name="Zhu Q."/>
            <person name="Hogenkamp D."/>
            <person name="Dixit R."/>
            <person name="Oppert B."/>
            <person name="Jiang H."/>
            <person name="Zou Z."/>
            <person name="Marshall J."/>
            <person name="Elpidina E."/>
            <person name="Vinokurov K."/>
            <person name="Oppert C."/>
            <person name="Zou Z."/>
            <person name="Evans J."/>
            <person name="Lu Z."/>
            <person name="Zhao P."/>
            <person name="Sumathipala N."/>
            <person name="Altincicek B."/>
            <person name="Vilcinskas A."/>
            <person name="Williams M."/>
            <person name="Hultmark D."/>
            <person name="Hetru C."/>
            <person name="Jiang H."/>
            <person name="Grimmelikhuijzen C.J."/>
            <person name="Hauser F."/>
            <person name="Cazzamali G."/>
            <person name="Williamson M."/>
            <person name="Park Y."/>
            <person name="Li B."/>
            <person name="Tanaka Y."/>
            <person name="Predel R."/>
            <person name="Neupert S."/>
            <person name="Schachtner J."/>
            <person name="Verleyen P."/>
            <person name="Raible F."/>
            <person name="Bork P."/>
            <person name="Friedrich M."/>
            <person name="Walden K.K."/>
            <person name="Robertson H.M."/>
            <person name="Angeli S."/>
            <person name="Foret S."/>
            <person name="Bucher G."/>
            <person name="Schuetz S."/>
            <person name="Maleszka R."/>
            <person name="Wimmer E.A."/>
            <person name="Beeman R.W."/>
            <person name="Lorenzen M."/>
            <person name="Tomoyasu Y."/>
            <person name="Miller S.C."/>
            <person name="Grossmann D."/>
            <person name="Bucher G."/>
        </authorList>
    </citation>
    <scope>NUCLEOTIDE SEQUENCE [LARGE SCALE GENOMIC DNA]</scope>
    <source>
        <strain evidence="4 5">Georgia GA2</strain>
    </source>
</reference>
<dbReference type="HOGENOM" id="CLU_000134_45_8_1"/>
<evidence type="ECO:0000256" key="2">
    <source>
        <dbReference type="ARBA" id="ARBA00023043"/>
    </source>
</evidence>
<dbReference type="GO" id="GO:0005634">
    <property type="term" value="C:nucleus"/>
    <property type="evidence" value="ECO:0000318"/>
    <property type="project" value="GO_Central"/>
</dbReference>
<dbReference type="GO" id="GO:0000976">
    <property type="term" value="F:transcription cis-regulatory region binding"/>
    <property type="evidence" value="ECO:0000318"/>
    <property type="project" value="GO_Central"/>
</dbReference>
<evidence type="ECO:0000313" key="4">
    <source>
        <dbReference type="EMBL" id="EFA12794.2"/>
    </source>
</evidence>
<proteinExistence type="predicted"/>
<dbReference type="PANTHER" id="PTHR24171:SF9">
    <property type="entry name" value="ANKYRIN REPEAT DOMAIN-CONTAINING PROTEIN 39"/>
    <property type="match status" value="1"/>
</dbReference>
<dbReference type="InParanoid" id="D2CG47"/>
<name>D2CG47_TRICA</name>
<dbReference type="EMBL" id="KQ972166">
    <property type="protein sequence ID" value="EFA12794.2"/>
    <property type="molecule type" value="Genomic_DNA"/>
</dbReference>
<dbReference type="Pfam" id="PF12796">
    <property type="entry name" value="Ank_2"/>
    <property type="match status" value="2"/>
</dbReference>
<dbReference type="InterPro" id="IPR036770">
    <property type="entry name" value="Ankyrin_rpt-contain_sf"/>
</dbReference>
<feature type="repeat" description="ANK" evidence="3">
    <location>
        <begin position="50"/>
        <end position="82"/>
    </location>
</feature>
<evidence type="ECO:0000256" key="1">
    <source>
        <dbReference type="ARBA" id="ARBA00022737"/>
    </source>
</evidence>
<dbReference type="STRING" id="7070.D2CG47"/>
<sequence>MTEILEPDYDINARNLCGFTELNGYAFSGDLTGVEKLIAKGADVNSTSVGDYTALHSSSWNGHFEIVKFLIEHGADINAQTSKRIHSFERMVVDLIRLQADLNHKNINGYTPLHAAARNGHLFVVQLLIENGADLGAIDNFGNNALVIALKNSELKVADYLAKKIEQYNMLMIKKE</sequence>
<accession>D2CG47</accession>
<dbReference type="GO" id="GO:0045944">
    <property type="term" value="P:positive regulation of transcription by RNA polymerase II"/>
    <property type="evidence" value="ECO:0000318"/>
    <property type="project" value="GO_Central"/>
</dbReference>
<dbReference type="PROSITE" id="PS50297">
    <property type="entry name" value="ANK_REP_REGION"/>
    <property type="match status" value="2"/>
</dbReference>
<dbReference type="InterPro" id="IPR002110">
    <property type="entry name" value="Ankyrin_rpt"/>
</dbReference>
<dbReference type="Gene3D" id="1.25.40.20">
    <property type="entry name" value="Ankyrin repeat-containing domain"/>
    <property type="match status" value="2"/>
</dbReference>
<keyword evidence="5" id="KW-1185">Reference proteome</keyword>
<feature type="repeat" description="ANK" evidence="3">
    <location>
        <begin position="108"/>
        <end position="140"/>
    </location>
</feature>
<dbReference type="AlphaFoldDB" id="D2CG47"/>
<keyword evidence="1" id="KW-0677">Repeat</keyword>
<protein>
    <submittedName>
        <fullName evidence="4">Protein fem-1 homolog CG6966-like Protein</fullName>
    </submittedName>
</protein>
<organism evidence="4 5">
    <name type="scientific">Tribolium castaneum</name>
    <name type="common">Red flour beetle</name>
    <dbReference type="NCBI Taxonomy" id="7070"/>
    <lineage>
        <taxon>Eukaryota</taxon>
        <taxon>Metazoa</taxon>
        <taxon>Ecdysozoa</taxon>
        <taxon>Arthropoda</taxon>
        <taxon>Hexapoda</taxon>
        <taxon>Insecta</taxon>
        <taxon>Pterygota</taxon>
        <taxon>Neoptera</taxon>
        <taxon>Endopterygota</taxon>
        <taxon>Coleoptera</taxon>
        <taxon>Polyphaga</taxon>
        <taxon>Cucujiformia</taxon>
        <taxon>Tenebrionidae</taxon>
        <taxon>Tenebrionidae incertae sedis</taxon>
        <taxon>Tribolium</taxon>
    </lineage>
</organism>
<dbReference type="PANTHER" id="PTHR24171">
    <property type="entry name" value="ANKYRIN REPEAT DOMAIN-CONTAINING PROTEIN 39-RELATED"/>
    <property type="match status" value="1"/>
</dbReference>
<dbReference type="PRINTS" id="PR01415">
    <property type="entry name" value="ANKYRIN"/>
</dbReference>
<dbReference type="SMART" id="SM00248">
    <property type="entry name" value="ANK"/>
    <property type="match status" value="4"/>
</dbReference>